<gene>
    <name evidence="1" type="ORF">BQ4739_LOCUS16324</name>
    <name evidence="2" type="ORF">BQ4739_LOCUS16480</name>
</gene>
<evidence type="ECO:0000313" key="1">
    <source>
        <dbReference type="EMBL" id="SZX75957.1"/>
    </source>
</evidence>
<protein>
    <submittedName>
        <fullName evidence="2">Uncharacterized protein</fullName>
    </submittedName>
</protein>
<sequence length="119" mass="13279">MSCSRSVSPRSVCAPQIVLSGFEVGIEQQEQRPLTPATVRKSTSLLSLQFSSPGVKDCSEDWASDSQEYYSDVDSDDEDEERAGVPVPLRCERQYQELCRARAVARSRLHQAQATVQQQ</sequence>
<keyword evidence="3" id="KW-1185">Reference proteome</keyword>
<organism evidence="2 3">
    <name type="scientific">Tetradesmus obliquus</name>
    <name type="common">Green alga</name>
    <name type="synonym">Acutodesmus obliquus</name>
    <dbReference type="NCBI Taxonomy" id="3088"/>
    <lineage>
        <taxon>Eukaryota</taxon>
        <taxon>Viridiplantae</taxon>
        <taxon>Chlorophyta</taxon>
        <taxon>core chlorophytes</taxon>
        <taxon>Chlorophyceae</taxon>
        <taxon>CS clade</taxon>
        <taxon>Sphaeropleales</taxon>
        <taxon>Scenedesmaceae</taxon>
        <taxon>Tetradesmus</taxon>
    </lineage>
</organism>
<dbReference type="AlphaFoldDB" id="A0A383WES1"/>
<evidence type="ECO:0000313" key="2">
    <source>
        <dbReference type="EMBL" id="SZX76118.1"/>
    </source>
</evidence>
<dbReference type="Proteomes" id="UP000256970">
    <property type="component" value="Unassembled WGS sequence"/>
</dbReference>
<reference evidence="2 3" key="1">
    <citation type="submission" date="2016-10" db="EMBL/GenBank/DDBJ databases">
        <authorList>
            <person name="Cai Z."/>
        </authorList>
    </citation>
    <scope>NUCLEOTIDE SEQUENCE [LARGE SCALE GENOMIC DNA]</scope>
</reference>
<accession>A0A383WES1</accession>
<name>A0A383WES1_TETOB</name>
<dbReference type="EMBL" id="FNXT01001248">
    <property type="protein sequence ID" value="SZX76118.1"/>
    <property type="molecule type" value="Genomic_DNA"/>
</dbReference>
<evidence type="ECO:0000313" key="3">
    <source>
        <dbReference type="Proteomes" id="UP000256970"/>
    </source>
</evidence>
<dbReference type="EMBL" id="FNXT01001246">
    <property type="protein sequence ID" value="SZX75957.1"/>
    <property type="molecule type" value="Genomic_DNA"/>
</dbReference>
<proteinExistence type="predicted"/>